<feature type="compositionally biased region" description="Polar residues" evidence="4">
    <location>
        <begin position="685"/>
        <end position="694"/>
    </location>
</feature>
<dbReference type="PANTHER" id="PTHR10807:SF128">
    <property type="entry name" value="PHOSPHATIDYLINOSITOL-3,5-BISPHOSPHATE 3-PHOSPHATASE"/>
    <property type="match status" value="1"/>
</dbReference>
<evidence type="ECO:0000259" key="6">
    <source>
        <dbReference type="PROSITE" id="PS50004"/>
    </source>
</evidence>
<dbReference type="PROSITE" id="PS50004">
    <property type="entry name" value="C2"/>
    <property type="match status" value="1"/>
</dbReference>
<evidence type="ECO:0000313" key="8">
    <source>
        <dbReference type="EMBL" id="KAA0164218.1"/>
    </source>
</evidence>
<feature type="domain" description="PH" evidence="5">
    <location>
        <begin position="2"/>
        <end position="105"/>
    </location>
</feature>
<feature type="region of interest" description="Disordered" evidence="4">
    <location>
        <begin position="104"/>
        <end position="149"/>
    </location>
</feature>
<feature type="compositionally biased region" description="Basic and acidic residues" evidence="4">
    <location>
        <begin position="932"/>
        <end position="943"/>
    </location>
</feature>
<evidence type="ECO:0000256" key="1">
    <source>
        <dbReference type="ARBA" id="ARBA00007471"/>
    </source>
</evidence>
<feature type="compositionally biased region" description="Basic and acidic residues" evidence="4">
    <location>
        <begin position="418"/>
        <end position="440"/>
    </location>
</feature>
<dbReference type="CDD" id="cd00821">
    <property type="entry name" value="PH"/>
    <property type="match status" value="1"/>
</dbReference>
<dbReference type="EMBL" id="VLTM01000018">
    <property type="protein sequence ID" value="KAA0164218.1"/>
    <property type="molecule type" value="Genomic_DNA"/>
</dbReference>
<comment type="similarity">
    <text evidence="1">Belongs to the protein-tyrosine phosphatase family. Non-receptor class myotubularin subfamily.</text>
</comment>
<evidence type="ECO:0000259" key="5">
    <source>
        <dbReference type="PROSITE" id="PS50003"/>
    </source>
</evidence>
<feature type="region of interest" description="Disordered" evidence="4">
    <location>
        <begin position="758"/>
        <end position="790"/>
    </location>
</feature>
<feature type="domain" description="C2" evidence="6">
    <location>
        <begin position="143"/>
        <end position="259"/>
    </location>
</feature>
<gene>
    <name evidence="8" type="ORF">FNF31_02454</name>
</gene>
<feature type="region of interest" description="Disordered" evidence="4">
    <location>
        <begin position="371"/>
        <end position="527"/>
    </location>
</feature>
<dbReference type="Proteomes" id="UP000325113">
    <property type="component" value="Unassembled WGS sequence"/>
</dbReference>
<dbReference type="CDD" id="cd14507">
    <property type="entry name" value="PTP-MTM-like"/>
    <property type="match status" value="1"/>
</dbReference>
<dbReference type="Pfam" id="PF00169">
    <property type="entry name" value="PH"/>
    <property type="match status" value="1"/>
</dbReference>
<feature type="region of interest" description="Disordered" evidence="4">
    <location>
        <begin position="1181"/>
        <end position="1208"/>
    </location>
</feature>
<evidence type="ECO:0000256" key="2">
    <source>
        <dbReference type="PIRSR" id="PIRSR630564-1"/>
    </source>
</evidence>
<feature type="compositionally biased region" description="Low complexity" evidence="4">
    <location>
        <begin position="441"/>
        <end position="457"/>
    </location>
</feature>
<accession>A0A5A8DFY8</accession>
<dbReference type="PROSITE" id="PS50003">
    <property type="entry name" value="PH_DOMAIN"/>
    <property type="match status" value="1"/>
</dbReference>
<feature type="region of interest" description="Disordered" evidence="4">
    <location>
        <begin position="928"/>
        <end position="965"/>
    </location>
</feature>
<evidence type="ECO:0000256" key="4">
    <source>
        <dbReference type="SAM" id="MobiDB-lite"/>
    </source>
</evidence>
<evidence type="ECO:0000313" key="9">
    <source>
        <dbReference type="Proteomes" id="UP000325113"/>
    </source>
</evidence>
<evidence type="ECO:0000259" key="7">
    <source>
        <dbReference type="PROSITE" id="PS51339"/>
    </source>
</evidence>
<dbReference type="InterPro" id="IPR030564">
    <property type="entry name" value="Myotubularin"/>
</dbReference>
<feature type="binding site" evidence="3">
    <location>
        <begin position="1119"/>
        <end position="1122"/>
    </location>
    <ligand>
        <name>substrate</name>
    </ligand>
</feature>
<dbReference type="SUPFAM" id="SSF52799">
    <property type="entry name" value="(Phosphotyrosine protein) phosphatases II"/>
    <property type="match status" value="2"/>
</dbReference>
<feature type="compositionally biased region" description="Basic residues" evidence="4">
    <location>
        <begin position="476"/>
        <end position="487"/>
    </location>
</feature>
<dbReference type="InterPro" id="IPR001849">
    <property type="entry name" value="PH_domain"/>
</dbReference>
<feature type="compositionally biased region" description="Basic and acidic residues" evidence="4">
    <location>
        <begin position="104"/>
        <end position="117"/>
    </location>
</feature>
<dbReference type="SUPFAM" id="SSF50729">
    <property type="entry name" value="PH domain-like"/>
    <property type="match status" value="1"/>
</dbReference>
<dbReference type="PROSITE" id="PS51339">
    <property type="entry name" value="PPASE_MYOTUBULARIN"/>
    <property type="match status" value="1"/>
</dbReference>
<reference evidence="8 9" key="1">
    <citation type="submission" date="2019-07" db="EMBL/GenBank/DDBJ databases">
        <title>Genomes of Cafeteria roenbergensis.</title>
        <authorList>
            <person name="Fischer M.G."/>
            <person name="Hackl T."/>
            <person name="Roman M."/>
        </authorList>
    </citation>
    <scope>NUCLEOTIDE SEQUENCE [LARGE SCALE GENOMIC DNA]</scope>
    <source>
        <strain evidence="8 9">Cflag</strain>
    </source>
</reference>
<dbReference type="SUPFAM" id="SSF49562">
    <property type="entry name" value="C2 domain (Calcium/lipid-binding domain, CaLB)"/>
    <property type="match status" value="1"/>
</dbReference>
<feature type="domain" description="Myotubularin phosphatase" evidence="7">
    <location>
        <begin position="993"/>
        <end position="1467"/>
    </location>
</feature>
<dbReference type="PANTHER" id="PTHR10807">
    <property type="entry name" value="MYOTUBULARIN-RELATED"/>
    <property type="match status" value="1"/>
</dbReference>
<dbReference type="Gene3D" id="2.30.29.30">
    <property type="entry name" value="Pleckstrin-homology domain (PH domain)/Phosphotyrosine-binding domain (PTB)"/>
    <property type="match status" value="1"/>
</dbReference>
<dbReference type="InterPro" id="IPR011993">
    <property type="entry name" value="PH-like_dom_sf"/>
</dbReference>
<feature type="region of interest" description="Disordered" evidence="4">
    <location>
        <begin position="709"/>
        <end position="739"/>
    </location>
</feature>
<organism evidence="8 9">
    <name type="scientific">Cafeteria roenbergensis</name>
    <name type="common">Marine flagellate</name>
    <dbReference type="NCBI Taxonomy" id="33653"/>
    <lineage>
        <taxon>Eukaryota</taxon>
        <taxon>Sar</taxon>
        <taxon>Stramenopiles</taxon>
        <taxon>Bigyra</taxon>
        <taxon>Opalozoa</taxon>
        <taxon>Bicosoecida</taxon>
        <taxon>Cafeteriaceae</taxon>
        <taxon>Cafeteria</taxon>
    </lineage>
</organism>
<feature type="binding site" evidence="3">
    <location>
        <begin position="1286"/>
        <end position="1292"/>
    </location>
    <ligand>
        <name>substrate</name>
    </ligand>
</feature>
<dbReference type="GO" id="GO:0005737">
    <property type="term" value="C:cytoplasm"/>
    <property type="evidence" value="ECO:0007669"/>
    <property type="project" value="TreeGrafter"/>
</dbReference>
<feature type="compositionally biased region" description="Low complexity" evidence="4">
    <location>
        <begin position="383"/>
        <end position="393"/>
    </location>
</feature>
<feature type="binding site" evidence="3">
    <location>
        <begin position="1143"/>
        <end position="1144"/>
    </location>
    <ligand>
        <name>substrate</name>
    </ligand>
</feature>
<name>A0A5A8DFY8_CAFRO</name>
<evidence type="ECO:0008006" key="10">
    <source>
        <dbReference type="Google" id="ProtNLM"/>
    </source>
</evidence>
<feature type="active site" description="Phosphocysteine intermediate" evidence="2">
    <location>
        <position position="1286"/>
    </location>
</feature>
<dbReference type="InterPro" id="IPR010569">
    <property type="entry name" value="Myotubularin-like_Pase_dom"/>
</dbReference>
<dbReference type="Pfam" id="PF06602">
    <property type="entry name" value="Myotub-related"/>
    <property type="match status" value="2"/>
</dbReference>
<proteinExistence type="inferred from homology"/>
<sequence>MEPLLQGRLRKRGHIIPSWRFRTFVLEYDFLRGYVLNYYVADADRDSGQAPRGSISITKSTTIRVVSAIANGFVVAREGQPEYWLAAASDSQRRQWMAVIEHARQSSMARERDDRSARPAGDTVPSAASGAGAVDAGPGRQREAHSQQFNSEAAAAVAASVGKGTITIRILRASGLSLAPRGAPFVCVACGTHIARSRVGVGVPTDPAFNETITLPFARTNLFAVVDVADEDKGGRVIGRATVPLLRASPVARRFRLPLAQPTTSSSAGAAGMLPLASALADTLDLPLHPAARAQVEVVRALALGDARSLEPGLFNVLADWPPAACETVEAAAQVLLRPFADARAGLFPGTLFLTNFRLVWVAATHSVPDPDDCGSEGDHLGSGDASDGSDAADSGDRDSDGPGSRLGGDTAASSAKRPPEAAELDRDEWSGGERRHLPAEEAAAAASSAASGAASGAAGGGPARPGPERGGGTARRARAMLRRGGTHSKAASTGQLAADTHARSPNGSDGGELRPPLSSPLAGLWGGPGDCDGLRVEVDQGVGHGAEQRVLSFAVPLRSLLAVSARNAAVNKGGDAPVPPLRALYDSITKGLVGKADDSRAPLARIDEHSPDPDSVLNDAAGGSQAAFSEPTRVRAISDAAGSEASGHRRQSSAESHQRVGSGVMGAIRRVMGAGRDAHRRQESGSTVGSSSAGDDEQLPAAWLDMEDDDSGSVLTGGGDVAAPPAGAPSAAGSRPARGSRVALGTALIVEDWAGGRSAGAAPTGAGPARSLLPPSSAPAGGAPSDPPLLATAVERRQHFETGRHRSRSSRRSSVMSHLRGIFTARHQPGPAAPDAALSEGTSASFAEAQLPVLGIVTTDARAPRFIILGAGVLPEHEALGLGPSDADAAPAPVVCELLRTRLAYQIIASRSSETAFAAQSATHVSSLLREGSREPGERAGEHDEDDLDNSPLPAEPPGGAPCGVRGAKVLVSPQIRSWLRDASRASAVAWQTMAGDSIADFRRQGVPAAFWRACRLNDAFGLSRSYPRAFVVPARADDIVVRAAALFRSKGRVPALTWYHPANGAAICRSSQPLTGAMGQRSTHDEQLLEHIRRASPCPADQLAIIDCRPVLSAQANMLKGGGFESMGYSRCSVLFCNIANIHAVRKSYNALARACRRPSAAIVPSVRALQERHFQRDTARTASRHIIARGGGAPPPTGPDRLSPAAASAAHWTPEFADSVAAATTLGQPLGLSAVLDDVGKRSPFMREVSESGWLSLASNILAASVRCVRLVDALGISVLVHCSDGWDRTAQVSSLAKLLMDPYYRTLDGFQTLIATDWLQFGHKFSERMGRLHCDSEEASPIFLQWLDCVFQVYRQFPERFEFTPLLLEEVFIVSQAGWGGAFLFDNESDRAAAGMQACSVPEWAMLRASASRFRNPQYLAPPPECLGPVSRAGKDPLRRWVRGLVLVPDFSEQALRIWPFFQQFDRNVYSAIESTQGAAAPTLSMINPQTGGMLV</sequence>
<evidence type="ECO:0000256" key="3">
    <source>
        <dbReference type="PIRSR" id="PIRSR630564-2"/>
    </source>
</evidence>
<dbReference type="InterPro" id="IPR016130">
    <property type="entry name" value="Tyr_Pase_AS"/>
</dbReference>
<protein>
    <recommendedName>
        <fullName evidence="10">Phosphatidylinositol-3-phosphatase</fullName>
    </recommendedName>
</protein>
<feature type="region of interest" description="Disordered" evidence="4">
    <location>
        <begin position="605"/>
        <end position="697"/>
    </location>
</feature>
<dbReference type="InterPro" id="IPR029021">
    <property type="entry name" value="Prot-tyrosine_phosphatase-like"/>
</dbReference>
<feature type="compositionally biased region" description="Low complexity" evidence="4">
    <location>
        <begin position="723"/>
        <end position="739"/>
    </location>
</feature>
<dbReference type="SMART" id="SM00233">
    <property type="entry name" value="PH"/>
    <property type="match status" value="1"/>
</dbReference>
<feature type="compositionally biased region" description="Gly residues" evidence="4">
    <location>
        <begin position="458"/>
        <end position="474"/>
    </location>
</feature>
<dbReference type="PROSITE" id="PS00383">
    <property type="entry name" value="TYR_PHOSPHATASE_1"/>
    <property type="match status" value="1"/>
</dbReference>
<feature type="compositionally biased region" description="Low complexity" evidence="4">
    <location>
        <begin position="124"/>
        <end position="139"/>
    </location>
</feature>
<dbReference type="InterPro" id="IPR035892">
    <property type="entry name" value="C2_domain_sf"/>
</dbReference>
<dbReference type="InterPro" id="IPR000008">
    <property type="entry name" value="C2_dom"/>
</dbReference>
<comment type="caution">
    <text evidence="8">The sequence shown here is derived from an EMBL/GenBank/DDBJ whole genome shotgun (WGS) entry which is preliminary data.</text>
</comment>